<feature type="transmembrane region" description="Helical" evidence="1">
    <location>
        <begin position="20"/>
        <end position="38"/>
    </location>
</feature>
<organism evidence="2 3">
    <name type="scientific">Sphingomonas sanxanigenens DSM 19645 = NX02</name>
    <dbReference type="NCBI Taxonomy" id="1123269"/>
    <lineage>
        <taxon>Bacteria</taxon>
        <taxon>Pseudomonadati</taxon>
        <taxon>Pseudomonadota</taxon>
        <taxon>Alphaproteobacteria</taxon>
        <taxon>Sphingomonadales</taxon>
        <taxon>Sphingomonadaceae</taxon>
        <taxon>Sphingomonas</taxon>
    </lineage>
</organism>
<dbReference type="KEGG" id="ssan:NX02_11565"/>
<dbReference type="HOGENOM" id="CLU_2737979_0_0_5"/>
<dbReference type="RefSeq" id="WP_025292245.1">
    <property type="nucleotide sequence ID" value="NZ_CP006644.1"/>
</dbReference>
<dbReference type="Proteomes" id="UP000018851">
    <property type="component" value="Chromosome"/>
</dbReference>
<evidence type="ECO:0000313" key="2">
    <source>
        <dbReference type="EMBL" id="AHE54024.1"/>
    </source>
</evidence>
<dbReference type="EMBL" id="CP006644">
    <property type="protein sequence ID" value="AHE54024.1"/>
    <property type="molecule type" value="Genomic_DNA"/>
</dbReference>
<dbReference type="STRING" id="1123269.NX02_11565"/>
<dbReference type="AlphaFoldDB" id="W0A7Z1"/>
<dbReference type="PATRIC" id="fig|1123269.5.peg.2244"/>
<feature type="transmembrane region" description="Helical" evidence="1">
    <location>
        <begin position="44"/>
        <end position="62"/>
    </location>
</feature>
<protein>
    <submittedName>
        <fullName evidence="2">Uncharacterized protein</fullName>
    </submittedName>
</protein>
<keyword evidence="1" id="KW-0812">Transmembrane</keyword>
<name>W0A7Z1_9SPHN</name>
<sequence>MQTRSTRLTQTRSTLHQTLAVVGVLAMVLIVLFVLINQAIGDTLIASSVSLTIVAMVAALGASGGTEKRRR</sequence>
<keyword evidence="1" id="KW-0472">Membrane</keyword>
<evidence type="ECO:0000256" key="1">
    <source>
        <dbReference type="SAM" id="Phobius"/>
    </source>
</evidence>
<proteinExistence type="predicted"/>
<accession>W0A7Z1</accession>
<evidence type="ECO:0000313" key="3">
    <source>
        <dbReference type="Proteomes" id="UP000018851"/>
    </source>
</evidence>
<keyword evidence="1" id="KW-1133">Transmembrane helix</keyword>
<gene>
    <name evidence="2" type="ORF">NX02_11565</name>
</gene>
<reference evidence="2 3" key="1">
    <citation type="submission" date="2013-07" db="EMBL/GenBank/DDBJ databases">
        <title>Completed genome of Sphingomonas sanxanigenens NX02.</title>
        <authorList>
            <person name="Ma T."/>
            <person name="Huang H."/>
            <person name="Wu M."/>
            <person name="Li X."/>
            <person name="Li G."/>
        </authorList>
    </citation>
    <scope>NUCLEOTIDE SEQUENCE [LARGE SCALE GENOMIC DNA]</scope>
    <source>
        <strain evidence="2 3">NX02</strain>
    </source>
</reference>
<keyword evidence="3" id="KW-1185">Reference proteome</keyword>